<accession>A0A2A7MIA0</accession>
<dbReference type="OrthoDB" id="1878078at2"/>
<dbReference type="EMBL" id="PDCJ01000001">
    <property type="protein sequence ID" value="PEG31435.1"/>
    <property type="molecule type" value="Genomic_DNA"/>
</dbReference>
<dbReference type="Gene3D" id="3.55.50.10">
    <property type="entry name" value="Baseplate protein-like domains"/>
    <property type="match status" value="1"/>
</dbReference>
<dbReference type="STRING" id="137838.GCA_001458595_02860"/>
<dbReference type="RefSeq" id="WP_058295592.1">
    <property type="nucleotide sequence ID" value="NZ_CAMRXB010000049.1"/>
</dbReference>
<dbReference type="AlphaFoldDB" id="A0A2A7MIA0"/>
<protein>
    <submittedName>
        <fullName evidence="1">Late control protein D</fullName>
    </submittedName>
</protein>
<dbReference type="SUPFAM" id="SSF69279">
    <property type="entry name" value="Phage tail proteins"/>
    <property type="match status" value="1"/>
</dbReference>
<comment type="caution">
    <text evidence="1">The sequence shown here is derived from an EMBL/GenBank/DDBJ whole genome shotgun (WGS) entry which is preliminary data.</text>
</comment>
<name>A0A2A7MIA0_9CLOT</name>
<proteinExistence type="predicted"/>
<organism evidence="1 2">
    <name type="scientific">Clostridium neonatale</name>
    <dbReference type="NCBI Taxonomy" id="137838"/>
    <lineage>
        <taxon>Bacteria</taxon>
        <taxon>Bacillati</taxon>
        <taxon>Bacillota</taxon>
        <taxon>Clostridia</taxon>
        <taxon>Eubacteriales</taxon>
        <taxon>Clostridiaceae</taxon>
        <taxon>Clostridium</taxon>
    </lineage>
</organism>
<gene>
    <name evidence="1" type="ORF">CQ394_06950</name>
</gene>
<keyword evidence="2" id="KW-1185">Reference proteome</keyword>
<dbReference type="Proteomes" id="UP000220840">
    <property type="component" value="Unassembled WGS sequence"/>
</dbReference>
<dbReference type="Gene3D" id="2.30.110.50">
    <property type="match status" value="1"/>
</dbReference>
<reference evidence="1 2" key="1">
    <citation type="submission" date="2017-10" db="EMBL/GenBank/DDBJ databases">
        <title>Effective Description of Clostridium neonatale sp. nov. linked to necrotizing enterocolitis in neonates and a clarification of species assignable to the genus Clostridium (Prazmowski 1880) emend. Lawson and Rainey 2016.</title>
        <authorList>
            <person name="Bernard K."/>
            <person name="Burdz T."/>
            <person name="Wiebe D."/>
            <person name="Balcewich B."/>
            <person name="Alfa M."/>
            <person name="Bernier A.-M."/>
        </authorList>
    </citation>
    <scope>NUCLEOTIDE SEQUENCE [LARGE SCALE GENOMIC DNA]</scope>
    <source>
        <strain evidence="1 2">LCDC99A005</strain>
    </source>
</reference>
<evidence type="ECO:0000313" key="2">
    <source>
        <dbReference type="Proteomes" id="UP000220840"/>
    </source>
</evidence>
<sequence>MEEWKKLRIDCPYEILKIEKAKIICRGNEHGFLYVKCLLDDSMEFKYSIGASTNDKVRLYEKQSDKEEKLFEGYISKVNTINSNGVYYLEIEALSGDIILDIKKKSHSFQNKNMSYDDLIKEVLKDYGKADFVQCSDGKKKIDKPIFQYKETDYEFLKRMASMFGEQINCDIINIGNMFYFGKTSRRKHNLSDKTTYKISNDIKIYNEVLSEEFKVNSIDYVYYTITSRSIFFVGDEITFNNREFYVKEYVGEYIQGEMIFTYKLCRKNSVWQNKMHNEKLNGVSLEGKIQERRGEEVRIKLDIDGKDGEYWFRFAPPTGSIMYAMPIVNEHAMLYFSNEYEIPVVSGCVRKNGDTYSKFSNVNNRYFVTEQGNHMDILPEDIKFHRKNMYVIFNDDDGVEIRNSDDIKVNSDGRIKIKGKKVRIKAESKLLVKKKSSSSILLEGDCYTEAEGVVYENGRARESYVFNHNVVGMGGED</sequence>
<evidence type="ECO:0000313" key="1">
    <source>
        <dbReference type="EMBL" id="PEG31435.1"/>
    </source>
</evidence>